<proteinExistence type="predicted"/>
<dbReference type="AlphaFoldDB" id="A0A382UEC9"/>
<dbReference type="PANTHER" id="PTHR43284">
    <property type="entry name" value="ASPARAGINE SYNTHETASE (GLUTAMINE-HYDROLYZING)"/>
    <property type="match status" value="1"/>
</dbReference>
<dbReference type="CDD" id="cd01991">
    <property type="entry name" value="Asn_synthase_B_C"/>
    <property type="match status" value="1"/>
</dbReference>
<dbReference type="Gene3D" id="3.40.50.620">
    <property type="entry name" value="HUPs"/>
    <property type="match status" value="1"/>
</dbReference>
<dbReference type="InterPro" id="IPR014729">
    <property type="entry name" value="Rossmann-like_a/b/a_fold"/>
</dbReference>
<dbReference type="PANTHER" id="PTHR43284:SF1">
    <property type="entry name" value="ASPARAGINE SYNTHETASE"/>
    <property type="match status" value="1"/>
</dbReference>
<reference evidence="2" key="1">
    <citation type="submission" date="2018-05" db="EMBL/GenBank/DDBJ databases">
        <authorList>
            <person name="Lanie J.A."/>
            <person name="Ng W.-L."/>
            <person name="Kazmierczak K.M."/>
            <person name="Andrzejewski T.M."/>
            <person name="Davidsen T.M."/>
            <person name="Wayne K.J."/>
            <person name="Tettelin H."/>
            <person name="Glass J.I."/>
            <person name="Rusch D."/>
            <person name="Podicherti R."/>
            <person name="Tsui H.-C.T."/>
            <person name="Winkler M.E."/>
        </authorList>
    </citation>
    <scope>NUCLEOTIDE SEQUENCE</scope>
</reference>
<evidence type="ECO:0000259" key="1">
    <source>
        <dbReference type="Pfam" id="PF00733"/>
    </source>
</evidence>
<dbReference type="Pfam" id="PF00733">
    <property type="entry name" value="Asn_synthase"/>
    <property type="match status" value="1"/>
</dbReference>
<accession>A0A382UEC9</accession>
<dbReference type="EMBL" id="UINC01143268">
    <property type="protein sequence ID" value="SVD32091.1"/>
    <property type="molecule type" value="Genomic_DNA"/>
</dbReference>
<protein>
    <recommendedName>
        <fullName evidence="1">Asparagine synthetase domain-containing protein</fullName>
    </recommendedName>
</protein>
<dbReference type="InterPro" id="IPR051786">
    <property type="entry name" value="ASN_synthetase/amidase"/>
</dbReference>
<dbReference type="GO" id="GO:0006529">
    <property type="term" value="P:asparagine biosynthetic process"/>
    <property type="evidence" value="ECO:0007669"/>
    <property type="project" value="InterPro"/>
</dbReference>
<dbReference type="GO" id="GO:0005829">
    <property type="term" value="C:cytosol"/>
    <property type="evidence" value="ECO:0007669"/>
    <property type="project" value="TreeGrafter"/>
</dbReference>
<dbReference type="InterPro" id="IPR001962">
    <property type="entry name" value="Asn_synthase"/>
</dbReference>
<feature type="non-terminal residue" evidence="2">
    <location>
        <position position="1"/>
    </location>
</feature>
<dbReference type="SUPFAM" id="SSF52402">
    <property type="entry name" value="Adenine nucleotide alpha hydrolases-like"/>
    <property type="match status" value="1"/>
</dbReference>
<name>A0A382UEC9_9ZZZZ</name>
<sequence length="188" mass="20981">VDTPNSPVNLLSLVNILTLRYDPIQKPSLPKYTSKNFGSSTEIPSIEKIEKLIFENISTKIPNDIDSISIALSGGVDSTLVLATIRKIFPDITINAISIKFANSVDETIPAARIAEKFGARQTVIEVENYLKELPKAISIIKQPFWDTHWYYVSKKAQTLSKYLASGDGGDEIFGGYTFRYKKFLETT</sequence>
<evidence type="ECO:0000313" key="2">
    <source>
        <dbReference type="EMBL" id="SVD32091.1"/>
    </source>
</evidence>
<feature type="domain" description="Asparagine synthetase" evidence="1">
    <location>
        <begin position="68"/>
        <end position="183"/>
    </location>
</feature>
<gene>
    <name evidence="2" type="ORF">METZ01_LOCUS384945</name>
</gene>
<organism evidence="2">
    <name type="scientific">marine metagenome</name>
    <dbReference type="NCBI Taxonomy" id="408172"/>
    <lineage>
        <taxon>unclassified sequences</taxon>
        <taxon>metagenomes</taxon>
        <taxon>ecological metagenomes</taxon>
    </lineage>
</organism>
<dbReference type="GO" id="GO:0004066">
    <property type="term" value="F:asparagine synthase (glutamine-hydrolyzing) activity"/>
    <property type="evidence" value="ECO:0007669"/>
    <property type="project" value="InterPro"/>
</dbReference>
<feature type="non-terminal residue" evidence="2">
    <location>
        <position position="188"/>
    </location>
</feature>